<organism evidence="1 2">
    <name type="scientific">Paramuricea clavata</name>
    <name type="common">Red gorgonian</name>
    <name type="synonym">Violescent sea-whip</name>
    <dbReference type="NCBI Taxonomy" id="317549"/>
    <lineage>
        <taxon>Eukaryota</taxon>
        <taxon>Metazoa</taxon>
        <taxon>Cnidaria</taxon>
        <taxon>Anthozoa</taxon>
        <taxon>Octocorallia</taxon>
        <taxon>Malacalcyonacea</taxon>
        <taxon>Plexauridae</taxon>
        <taxon>Paramuricea</taxon>
    </lineage>
</organism>
<sequence length="130" mass="14950">MHYSGRVRLGEIVRGYYLYEGLVCITGFPQDRELREETCVVVEADSKERLRRRQRLMNGGIHMAKIDGFFKEYPPRLAYDTSLYRGSSGSPGFDMNGKIVVLHVQGYDLDIEGKKILVDGVWGQLRRDMC</sequence>
<dbReference type="Proteomes" id="UP001152795">
    <property type="component" value="Unassembled WGS sequence"/>
</dbReference>
<dbReference type="Gene3D" id="2.40.10.10">
    <property type="entry name" value="Trypsin-like serine proteases"/>
    <property type="match status" value="1"/>
</dbReference>
<proteinExistence type="predicted"/>
<dbReference type="EMBL" id="CACRXK020022007">
    <property type="protein sequence ID" value="CAB4036410.1"/>
    <property type="molecule type" value="Genomic_DNA"/>
</dbReference>
<evidence type="ECO:0000313" key="1">
    <source>
        <dbReference type="EMBL" id="CAB4036410.1"/>
    </source>
</evidence>
<keyword evidence="2" id="KW-1185">Reference proteome</keyword>
<dbReference type="PANTHER" id="PTHR14389:SF3">
    <property type="entry name" value="PROTEIN FAM111A-LIKE"/>
    <property type="match status" value="1"/>
</dbReference>
<accession>A0A6S7K3R1</accession>
<dbReference type="AlphaFoldDB" id="A0A6S7K3R1"/>
<dbReference type="OrthoDB" id="10025068at2759"/>
<comment type="caution">
    <text evidence="1">The sequence shown here is derived from an EMBL/GenBank/DDBJ whole genome shotgun (WGS) entry which is preliminary data.</text>
</comment>
<protein>
    <submittedName>
        <fullName evidence="1">Uncharacterized protein</fullName>
    </submittedName>
</protein>
<gene>
    <name evidence="1" type="ORF">PACLA_8A062157</name>
</gene>
<name>A0A6S7K3R1_PARCT</name>
<evidence type="ECO:0000313" key="2">
    <source>
        <dbReference type="Proteomes" id="UP001152795"/>
    </source>
</evidence>
<reference evidence="1" key="1">
    <citation type="submission" date="2020-04" db="EMBL/GenBank/DDBJ databases">
        <authorList>
            <person name="Alioto T."/>
            <person name="Alioto T."/>
            <person name="Gomez Garrido J."/>
        </authorList>
    </citation>
    <scope>NUCLEOTIDE SEQUENCE</scope>
    <source>
        <strain evidence="1">A484AB</strain>
    </source>
</reference>
<dbReference type="SUPFAM" id="SSF50494">
    <property type="entry name" value="Trypsin-like serine proteases"/>
    <property type="match status" value="1"/>
</dbReference>
<dbReference type="InterPro" id="IPR043504">
    <property type="entry name" value="Peptidase_S1_PA_chymotrypsin"/>
</dbReference>
<dbReference type="PANTHER" id="PTHR14389">
    <property type="entry name" value="SI:CH1073-475A24.1"/>
    <property type="match status" value="1"/>
</dbReference>
<dbReference type="InterPro" id="IPR009003">
    <property type="entry name" value="Peptidase_S1_PA"/>
</dbReference>